<evidence type="ECO:0000256" key="7">
    <source>
        <dbReference type="ARBA" id="ARBA00023136"/>
    </source>
</evidence>
<keyword evidence="3" id="KW-1003">Cell membrane</keyword>
<keyword evidence="7 9" id="KW-0472">Membrane</keyword>
<evidence type="ECO:0000256" key="6">
    <source>
        <dbReference type="ARBA" id="ARBA00022989"/>
    </source>
</evidence>
<feature type="compositionally biased region" description="Basic and acidic residues" evidence="8">
    <location>
        <begin position="20"/>
        <end position="31"/>
    </location>
</feature>
<feature type="region of interest" description="Disordered" evidence="8">
    <location>
        <begin position="20"/>
        <end position="42"/>
    </location>
</feature>
<keyword evidence="5 9" id="KW-0812">Transmembrane</keyword>
<evidence type="ECO:0000256" key="3">
    <source>
        <dbReference type="ARBA" id="ARBA00022475"/>
    </source>
</evidence>
<feature type="transmembrane region" description="Helical" evidence="9">
    <location>
        <begin position="102"/>
        <end position="120"/>
    </location>
</feature>
<dbReference type="PANTHER" id="PTHR39342:SF1">
    <property type="entry name" value="UPF0283 MEMBRANE PROTEIN YCJF"/>
    <property type="match status" value="1"/>
</dbReference>
<reference evidence="10 11" key="1">
    <citation type="submission" date="2018-04" db="EMBL/GenBank/DDBJ databases">
        <title>Genomic Encyclopedia of Archaeal and Bacterial Type Strains, Phase II (KMG-II): from individual species to whole genera.</title>
        <authorList>
            <person name="Goeker M."/>
        </authorList>
    </citation>
    <scope>NUCLEOTIDE SEQUENCE [LARGE SCALE GENOMIC DNA]</scope>
    <source>
        <strain evidence="10 11">DSM 23382</strain>
    </source>
</reference>
<evidence type="ECO:0000256" key="1">
    <source>
        <dbReference type="ARBA" id="ARBA00004429"/>
    </source>
</evidence>
<dbReference type="OrthoDB" id="9816060at2"/>
<dbReference type="EMBL" id="QAYG01000002">
    <property type="protein sequence ID" value="PTW61796.1"/>
    <property type="molecule type" value="Genomic_DNA"/>
</dbReference>
<dbReference type="NCBIfam" id="TIGR01620">
    <property type="entry name" value="hyp_HI0043"/>
    <property type="match status" value="1"/>
</dbReference>
<evidence type="ECO:0000313" key="10">
    <source>
        <dbReference type="EMBL" id="PTW61796.1"/>
    </source>
</evidence>
<accession>A0A2T5VDJ3</accession>
<gene>
    <name evidence="10" type="ORF">C8N35_102512</name>
</gene>
<dbReference type="GO" id="GO:0005886">
    <property type="term" value="C:plasma membrane"/>
    <property type="evidence" value="ECO:0007669"/>
    <property type="project" value="UniProtKB-SubCell"/>
</dbReference>
<evidence type="ECO:0000256" key="8">
    <source>
        <dbReference type="SAM" id="MobiDB-lite"/>
    </source>
</evidence>
<dbReference type="RefSeq" id="WP_107989624.1">
    <property type="nucleotide sequence ID" value="NZ_QAYG01000002.1"/>
</dbReference>
<dbReference type="InterPro" id="IPR006507">
    <property type="entry name" value="UPF0283"/>
</dbReference>
<feature type="transmembrane region" description="Helical" evidence="9">
    <location>
        <begin position="69"/>
        <end position="90"/>
    </location>
</feature>
<sequence length="353" mass="37635">MSAEPPRRAPRAFRIDGDRIVDDEKRQRPRENGGQARKAQAEIIPEPPLPEEIVAVPVAPPRSRRWGRVLAIGLGGLISLGLGLAIDSLIRDLFARTDWLGWTGLAFAGLAVLAVLALVIREIAGLSRLKQIDRLRAKFTAAAEADDRKTAGAALSELTALYASRPETAHGRNAMAAHSREIIDGRDLVVLTERELLSPLDARARTLVANASKRVSIVTAISPRAVVDLLVVAIENLRLIRALSQLYGGRPGTLGIFRLVRHVLGHLAVTGGMAAGDSLLQQALGHGLAAKVSARLGEGVINGLLTARIGAAAIDVCRPAPFIGTPPPRVTDFVGSLRKAAETVEAEEPRPTR</sequence>
<evidence type="ECO:0000313" key="11">
    <source>
        <dbReference type="Proteomes" id="UP000244081"/>
    </source>
</evidence>
<keyword evidence="4" id="KW-0997">Cell inner membrane</keyword>
<organism evidence="10 11">
    <name type="scientific">Breoghania corrubedonensis</name>
    <dbReference type="NCBI Taxonomy" id="665038"/>
    <lineage>
        <taxon>Bacteria</taxon>
        <taxon>Pseudomonadati</taxon>
        <taxon>Pseudomonadota</taxon>
        <taxon>Alphaproteobacteria</taxon>
        <taxon>Hyphomicrobiales</taxon>
        <taxon>Stappiaceae</taxon>
        <taxon>Breoghania</taxon>
    </lineage>
</organism>
<protein>
    <submittedName>
        <fullName evidence="10">Putative membrane protein</fullName>
    </submittedName>
</protein>
<dbReference type="Proteomes" id="UP000244081">
    <property type="component" value="Unassembled WGS sequence"/>
</dbReference>
<dbReference type="AlphaFoldDB" id="A0A2T5VDJ3"/>
<evidence type="ECO:0000256" key="2">
    <source>
        <dbReference type="ARBA" id="ARBA00008255"/>
    </source>
</evidence>
<proteinExistence type="inferred from homology"/>
<comment type="subcellular location">
    <subcellularLocation>
        <location evidence="1">Cell inner membrane</location>
        <topology evidence="1">Multi-pass membrane protein</topology>
    </subcellularLocation>
</comment>
<keyword evidence="6 9" id="KW-1133">Transmembrane helix</keyword>
<dbReference type="InterPro" id="IPR021147">
    <property type="entry name" value="DUF697"/>
</dbReference>
<evidence type="ECO:0000256" key="4">
    <source>
        <dbReference type="ARBA" id="ARBA00022519"/>
    </source>
</evidence>
<dbReference type="Pfam" id="PF05128">
    <property type="entry name" value="DUF697"/>
    <property type="match status" value="1"/>
</dbReference>
<evidence type="ECO:0000256" key="5">
    <source>
        <dbReference type="ARBA" id="ARBA00022692"/>
    </source>
</evidence>
<comment type="caution">
    <text evidence="10">The sequence shown here is derived from an EMBL/GenBank/DDBJ whole genome shotgun (WGS) entry which is preliminary data.</text>
</comment>
<keyword evidence="11" id="KW-1185">Reference proteome</keyword>
<comment type="similarity">
    <text evidence="2">Belongs to the UPF0283 family.</text>
</comment>
<dbReference type="PANTHER" id="PTHR39342">
    <property type="entry name" value="UPF0283 MEMBRANE PROTEIN YCJF"/>
    <property type="match status" value="1"/>
</dbReference>
<name>A0A2T5VDJ3_9HYPH</name>
<evidence type="ECO:0000256" key="9">
    <source>
        <dbReference type="SAM" id="Phobius"/>
    </source>
</evidence>